<feature type="domain" description="PhoD-like phosphatase metallophosphatase" evidence="2">
    <location>
        <begin position="319"/>
        <end position="610"/>
    </location>
</feature>
<feature type="region of interest" description="Disordered" evidence="1">
    <location>
        <begin position="790"/>
        <end position="809"/>
    </location>
</feature>
<gene>
    <name evidence="3" type="ORF">SAMN05444280_10622</name>
</gene>
<evidence type="ECO:0000259" key="2">
    <source>
        <dbReference type="Pfam" id="PF09423"/>
    </source>
</evidence>
<reference evidence="3 4" key="1">
    <citation type="submission" date="2016-11" db="EMBL/GenBank/DDBJ databases">
        <authorList>
            <person name="Jaros S."/>
            <person name="Januszkiewicz K."/>
            <person name="Wedrychowicz H."/>
        </authorList>
    </citation>
    <scope>NUCLEOTIDE SEQUENCE [LARGE SCALE GENOMIC DNA]</scope>
    <source>
        <strain evidence="3 4">DSM 27063</strain>
    </source>
</reference>
<protein>
    <submittedName>
        <fullName evidence="3">PhoD-like phosphatase</fullName>
    </submittedName>
</protein>
<feature type="compositionally biased region" description="Basic and acidic residues" evidence="1">
    <location>
        <begin position="797"/>
        <end position="809"/>
    </location>
</feature>
<organism evidence="3 4">
    <name type="scientific">Tangfeifania diversioriginum</name>
    <dbReference type="NCBI Taxonomy" id="1168035"/>
    <lineage>
        <taxon>Bacteria</taxon>
        <taxon>Pseudomonadati</taxon>
        <taxon>Bacteroidota</taxon>
        <taxon>Bacteroidia</taxon>
        <taxon>Marinilabiliales</taxon>
        <taxon>Prolixibacteraceae</taxon>
        <taxon>Tangfeifania</taxon>
    </lineage>
</organism>
<dbReference type="InterPro" id="IPR018946">
    <property type="entry name" value="PhoD-like_MPP"/>
</dbReference>
<accession>A0A1M6E1A8</accession>
<evidence type="ECO:0000313" key="3">
    <source>
        <dbReference type="EMBL" id="SHI79304.1"/>
    </source>
</evidence>
<dbReference type="EMBL" id="FQZE01000006">
    <property type="protein sequence ID" value="SHI79304.1"/>
    <property type="molecule type" value="Genomic_DNA"/>
</dbReference>
<sequence length="809" mass="90919">MHKKTEFSANFDNTHDRVWVGKDFWSIPLEDWKVEEGQLHCVGTVPQSRVNLLTHVLSPGEGEFQASAKIMLAENGDIPGSAGFLIGLHDEEDADVKATCYFGEGIKAGVSLNGYAFLKDEKIELPENFVWDEFTITIKGSNNKLTMNLVDYKGFKTELSCPVDGIEGLIAVANNMQLSVNEKPGNAHFAFDNIKLSGSKVIEKPDNAFGPVLWTMHTLSKATVKMMALLPPVGKDDNQQVSLQLNENGNWKTVATEKIEPDSRTAVFKLENWDASQDTEYRVEYIEKGKDGTEMPDYYEGTIRKDPVDRPLKFGGLTCQFTSGYPYTPLVENLTQLEPDMLYFSGDQIYEPNGGYQIKREPVEASILSYLGKYYMFGWAFGDLMRNTPTICTPDDHDVFHGNLWGEGGIEKPGGAGSSDTRGFMQSVEMVNVVNRTQCGQLPDPYNPTPIEQGMSVWYTDLTYGRVSFAIITDRIFKTGPEAVSDWEGRHDHMKEPREDLSFLDKPGVEMIGERQSKFLNDWATDWQGADMKVLLSQTVFANVATHHGSLENYLYGDLDSGGWPKSGRDKVIRLMRKAAAFHINGDQHLPTLVQYGLDEYRDAGWSFNTPAICNFYMRWFLPDELGLPVVDRPEHGYPNTGKYEDAFGNKNFVYAVGNPGKITVDRESRYNNAQIRSSGFGFVTFDQKERTIGIDAWRFLADVENPNPVRDQFPGWPKQISQFDNLGMGAENILPEISVNQPNQLMEIRNEETGELAQIYRIKGKTVQPQLHESGTFTVIIGENDNKQETSGLKTQKGENPEKVLVEL</sequence>
<evidence type="ECO:0000256" key="1">
    <source>
        <dbReference type="SAM" id="MobiDB-lite"/>
    </source>
</evidence>
<proteinExistence type="predicted"/>
<dbReference type="Gene3D" id="3.60.21.70">
    <property type="entry name" value="PhoD-like phosphatase"/>
    <property type="match status" value="1"/>
</dbReference>
<dbReference type="SUPFAM" id="SSF56300">
    <property type="entry name" value="Metallo-dependent phosphatases"/>
    <property type="match status" value="1"/>
</dbReference>
<dbReference type="InterPro" id="IPR029052">
    <property type="entry name" value="Metallo-depent_PP-like"/>
</dbReference>
<evidence type="ECO:0000313" key="4">
    <source>
        <dbReference type="Proteomes" id="UP000184050"/>
    </source>
</evidence>
<dbReference type="STRING" id="1168035.SAMN05444280_10622"/>
<dbReference type="Pfam" id="PF09423">
    <property type="entry name" value="PhoD"/>
    <property type="match status" value="1"/>
</dbReference>
<dbReference type="RefSeq" id="WP_073166711.1">
    <property type="nucleotide sequence ID" value="NZ_FQZE01000006.1"/>
</dbReference>
<dbReference type="AlphaFoldDB" id="A0A1M6E1A8"/>
<keyword evidence="4" id="KW-1185">Reference proteome</keyword>
<dbReference type="InterPro" id="IPR038607">
    <property type="entry name" value="PhoD-like_sf"/>
</dbReference>
<dbReference type="Proteomes" id="UP000184050">
    <property type="component" value="Unassembled WGS sequence"/>
</dbReference>
<name>A0A1M6E1A8_9BACT</name>
<dbReference type="OrthoDB" id="9761852at2"/>